<feature type="domain" description="Peptidase C51" evidence="3">
    <location>
        <begin position="49"/>
        <end position="143"/>
    </location>
</feature>
<accession>A0A6J5MQ75</accession>
<gene>
    <name evidence="4" type="ORF">UFOVP536_27</name>
</gene>
<dbReference type="EMBL" id="LR796499">
    <property type="protein sequence ID" value="CAB4148828.1"/>
    <property type="molecule type" value="Genomic_DNA"/>
</dbReference>
<dbReference type="InterPro" id="IPR002477">
    <property type="entry name" value="Peptidoglycan-bd-like"/>
</dbReference>
<sequence length="277" mass="29500">MAEKLHPALVGKNIELGTPEAFIAVADFYAKQKYSEKPKNSNHTIFGAWYGVQTAWCAMFVSYCLNHSGNGKTINGAQSKKGYALCSKGIRWFKKKAAWLPVKKAQPGDVAFFDWNHDHDPDHTGIIVKVDLKRKRVLTIEGNTGPKNLSNGGAVMKQWRSMSVIIGVGRPAWPALAAPAAPATPAVTKVETPAPVATPTPVTVVEPAKTVLAAKPALPGILSVGSKGAAVKFLQEKLNIEADGIFGNATKAAVIVFQVKHGLTADGVVGNNTWGKL</sequence>
<proteinExistence type="predicted"/>
<protein>
    <submittedName>
        <fullName evidence="4">Peptidoglycan binding-like</fullName>
    </submittedName>
</protein>
<keyword evidence="1" id="KW-0929">Antimicrobial</keyword>
<dbReference type="InterPro" id="IPR007921">
    <property type="entry name" value="CHAP_dom"/>
</dbReference>
<dbReference type="SUPFAM" id="SSF47090">
    <property type="entry name" value="PGBD-like"/>
    <property type="match status" value="1"/>
</dbReference>
<evidence type="ECO:0000256" key="1">
    <source>
        <dbReference type="ARBA" id="ARBA00022529"/>
    </source>
</evidence>
<evidence type="ECO:0000313" key="4">
    <source>
        <dbReference type="EMBL" id="CAB4148828.1"/>
    </source>
</evidence>
<dbReference type="Pfam" id="PF05257">
    <property type="entry name" value="CHAP"/>
    <property type="match status" value="1"/>
</dbReference>
<organism evidence="4">
    <name type="scientific">uncultured Caudovirales phage</name>
    <dbReference type="NCBI Taxonomy" id="2100421"/>
    <lineage>
        <taxon>Viruses</taxon>
        <taxon>Duplodnaviria</taxon>
        <taxon>Heunggongvirae</taxon>
        <taxon>Uroviricota</taxon>
        <taxon>Caudoviricetes</taxon>
        <taxon>Peduoviridae</taxon>
        <taxon>Maltschvirus</taxon>
        <taxon>Maltschvirus maltsch</taxon>
    </lineage>
</organism>
<dbReference type="Gene3D" id="3.90.1720.10">
    <property type="entry name" value="endopeptidase domain like (from Nostoc punctiforme)"/>
    <property type="match status" value="1"/>
</dbReference>
<evidence type="ECO:0000259" key="2">
    <source>
        <dbReference type="Pfam" id="PF01471"/>
    </source>
</evidence>
<feature type="domain" description="Peptidoglycan binding-like" evidence="2">
    <location>
        <begin position="229"/>
        <end position="277"/>
    </location>
</feature>
<dbReference type="Pfam" id="PF01471">
    <property type="entry name" value="PG_binding_1"/>
    <property type="match status" value="1"/>
</dbReference>
<dbReference type="Gene3D" id="1.10.101.10">
    <property type="entry name" value="PGBD-like superfamily/PGBD"/>
    <property type="match status" value="1"/>
</dbReference>
<dbReference type="InterPro" id="IPR036366">
    <property type="entry name" value="PGBDSf"/>
</dbReference>
<dbReference type="InterPro" id="IPR036365">
    <property type="entry name" value="PGBD-like_sf"/>
</dbReference>
<evidence type="ECO:0000259" key="3">
    <source>
        <dbReference type="Pfam" id="PF05257"/>
    </source>
</evidence>
<name>A0A6J5MQ75_9CAUD</name>
<reference evidence="4" key="1">
    <citation type="submission" date="2020-04" db="EMBL/GenBank/DDBJ databases">
        <authorList>
            <person name="Chiriac C."/>
            <person name="Salcher M."/>
            <person name="Ghai R."/>
            <person name="Kavagutti S V."/>
        </authorList>
    </citation>
    <scope>NUCLEOTIDE SEQUENCE</scope>
</reference>